<evidence type="ECO:0000313" key="3">
    <source>
        <dbReference type="Proteomes" id="UP000070433"/>
    </source>
</evidence>
<name>A0A127JSR8_9BURK</name>
<reference evidence="2 3" key="1">
    <citation type="journal article" date="2014" name="Int. J. Syst. Evol. Microbiol.">
        <title>Ramlibacter solisilvae sp. nov., isolated from forest soil, and emended description of the genus Ramlibacter.</title>
        <authorList>
            <person name="Lee H.J."/>
            <person name="Lee S.H."/>
            <person name="Lee S.S."/>
            <person name="Lee J.S."/>
            <person name="Kim Y."/>
            <person name="Kim S.C."/>
            <person name="Jeon C.O."/>
        </authorList>
    </citation>
    <scope>NUCLEOTIDE SEQUENCE [LARGE SCALE GENOMIC DNA]</scope>
    <source>
        <strain evidence="2 3">5-10</strain>
    </source>
</reference>
<evidence type="ECO:0000313" key="2">
    <source>
        <dbReference type="EMBL" id="AMO23007.1"/>
    </source>
</evidence>
<proteinExistence type="predicted"/>
<organism evidence="2 3">
    <name type="scientific">Ramlibacter tataouinensis</name>
    <dbReference type="NCBI Taxonomy" id="94132"/>
    <lineage>
        <taxon>Bacteria</taxon>
        <taxon>Pseudomonadati</taxon>
        <taxon>Pseudomonadota</taxon>
        <taxon>Betaproteobacteria</taxon>
        <taxon>Burkholderiales</taxon>
        <taxon>Comamonadaceae</taxon>
        <taxon>Ramlibacter</taxon>
    </lineage>
</organism>
<dbReference type="Proteomes" id="UP000070433">
    <property type="component" value="Chromosome"/>
</dbReference>
<accession>A0A127JSR8</accession>
<gene>
    <name evidence="2" type="ORF">UC35_09040</name>
</gene>
<dbReference type="RefSeq" id="WP_061498259.1">
    <property type="nucleotide sequence ID" value="NZ_CP010951.1"/>
</dbReference>
<sequence length="65" mass="6727">MQGAPGPLLKDRHAAPHGDAPLVPEPADGLGSSTLPDTGLGDSGFDPDKRKPRDLDAPRYVGGIR</sequence>
<feature type="compositionally biased region" description="Basic and acidic residues" evidence="1">
    <location>
        <begin position="46"/>
        <end position="57"/>
    </location>
</feature>
<dbReference type="EMBL" id="CP010951">
    <property type="protein sequence ID" value="AMO23007.1"/>
    <property type="molecule type" value="Genomic_DNA"/>
</dbReference>
<keyword evidence="3" id="KW-1185">Reference proteome</keyword>
<dbReference type="AlphaFoldDB" id="A0A127JSR8"/>
<evidence type="ECO:0000256" key="1">
    <source>
        <dbReference type="SAM" id="MobiDB-lite"/>
    </source>
</evidence>
<feature type="region of interest" description="Disordered" evidence="1">
    <location>
        <begin position="1"/>
        <end position="65"/>
    </location>
</feature>
<protein>
    <submittedName>
        <fullName evidence="2">Uncharacterized protein</fullName>
    </submittedName>
</protein>